<dbReference type="Pfam" id="PF00899">
    <property type="entry name" value="ThiF"/>
    <property type="match status" value="1"/>
</dbReference>
<gene>
    <name evidence="3" type="ORF">FQ154_05965</name>
</gene>
<comment type="caution">
    <text evidence="3">The sequence shown here is derived from an EMBL/GenBank/DDBJ whole genome shotgun (WGS) entry which is preliminary data.</text>
</comment>
<feature type="domain" description="THIF-type NAD/FAD binding fold" evidence="2">
    <location>
        <begin position="169"/>
        <end position="250"/>
    </location>
</feature>
<dbReference type="Gene3D" id="3.40.50.720">
    <property type="entry name" value="NAD(P)-binding Rossmann-like Domain"/>
    <property type="match status" value="1"/>
</dbReference>
<reference evidence="3 4" key="1">
    <citation type="submission" date="2019-07" db="EMBL/GenBank/DDBJ databases">
        <title>Analysis of the biochemical properties, biological activity and biotechnological potential of siderophores and biosurfactants produced by Antarctic psychrotolerant bacteria.</title>
        <authorList>
            <person name="Styczynski M."/>
            <person name="Krucon T."/>
            <person name="Decewicz P."/>
            <person name="Dziewit L."/>
        </authorList>
    </citation>
    <scope>NUCLEOTIDE SEQUENCE [LARGE SCALE GENOMIC DNA]</scope>
    <source>
        <strain evidence="3 4">ANT_H27</strain>
    </source>
</reference>
<proteinExistence type="predicted"/>
<evidence type="ECO:0000259" key="2">
    <source>
        <dbReference type="Pfam" id="PF00899"/>
    </source>
</evidence>
<sequence length="396" mass="41624">MFCSEVPVPSIRCGPLVRALARSEMWITSAAARPRCHHGTPDKGPGAPQARRGSLDRPRRHIVRINPGLQVLSLMEGVVQIGTGQRARWLTGLSAAEKRFVFSLCENGLPTPPTLPQSPEQHRRSEILTVLAPVLLDSPAPREPAAKVGARLLPDARRWSAAYQMDATEVLERRSAARVAIYGCGRTGQLLAHILAGAGVHGLLLIDPGTMEAQDLGAGTTGIAAVGSGRAHATARALRPLHRQLQVAETESRDPGSAALDMAVVISDAVLPPLASLPEDDAVLPVLFTDSGLHLGPLCLPGVSMCAPCVWEQCDPTLRMLGEAAASARDQALRPETSLAALAAGLAAVQVLMVLDRINIPSCAGSMFVSDMPTGSTVSVPAKARARCTCLDDVAA</sequence>
<dbReference type="GO" id="GO:0008641">
    <property type="term" value="F:ubiquitin-like modifier activating enzyme activity"/>
    <property type="evidence" value="ECO:0007669"/>
    <property type="project" value="InterPro"/>
</dbReference>
<dbReference type="EMBL" id="VOBL01000004">
    <property type="protein sequence ID" value="KAA0978766.1"/>
    <property type="molecule type" value="Genomic_DNA"/>
</dbReference>
<dbReference type="Proteomes" id="UP000323856">
    <property type="component" value="Unassembled WGS sequence"/>
</dbReference>
<evidence type="ECO:0000313" key="4">
    <source>
        <dbReference type="Proteomes" id="UP000323856"/>
    </source>
</evidence>
<dbReference type="OrthoDB" id="4426339at2"/>
<protein>
    <recommendedName>
        <fullName evidence="2">THIF-type NAD/FAD binding fold domain-containing protein</fullName>
    </recommendedName>
</protein>
<evidence type="ECO:0000256" key="1">
    <source>
        <dbReference type="SAM" id="MobiDB-lite"/>
    </source>
</evidence>
<dbReference type="SUPFAM" id="SSF69572">
    <property type="entry name" value="Activating enzymes of the ubiquitin-like proteins"/>
    <property type="match status" value="1"/>
</dbReference>
<organism evidence="3 4">
    <name type="scientific">Paeniglutamicibacter gangotriensis</name>
    <dbReference type="NCBI Taxonomy" id="254787"/>
    <lineage>
        <taxon>Bacteria</taxon>
        <taxon>Bacillati</taxon>
        <taxon>Actinomycetota</taxon>
        <taxon>Actinomycetes</taxon>
        <taxon>Micrococcales</taxon>
        <taxon>Micrococcaceae</taxon>
        <taxon>Paeniglutamicibacter</taxon>
    </lineage>
</organism>
<name>A0A5B0EJ97_9MICC</name>
<dbReference type="InterPro" id="IPR000594">
    <property type="entry name" value="ThiF_NAD_FAD-bd"/>
</dbReference>
<evidence type="ECO:0000313" key="3">
    <source>
        <dbReference type="EMBL" id="KAA0978766.1"/>
    </source>
</evidence>
<feature type="region of interest" description="Disordered" evidence="1">
    <location>
        <begin position="32"/>
        <end position="59"/>
    </location>
</feature>
<dbReference type="AlphaFoldDB" id="A0A5B0EJ97"/>
<dbReference type="InterPro" id="IPR035985">
    <property type="entry name" value="Ubiquitin-activating_enz"/>
</dbReference>
<accession>A0A5B0EJ97</accession>